<reference evidence="11 12" key="1">
    <citation type="submission" date="2018-06" db="EMBL/GenBank/DDBJ databases">
        <title>Genomic Encyclopedia of Type Strains, Phase III (KMG-III): the genomes of soil and plant-associated and newly described type strains.</title>
        <authorList>
            <person name="Whitman W."/>
        </authorList>
    </citation>
    <scope>NUCLEOTIDE SEQUENCE [LARGE SCALE GENOMIC DNA]</scope>
    <source>
        <strain evidence="11 12">CECT 7646</strain>
    </source>
</reference>
<evidence type="ECO:0000256" key="8">
    <source>
        <dbReference type="RuleBase" id="RU003370"/>
    </source>
</evidence>
<dbReference type="Proteomes" id="UP000247540">
    <property type="component" value="Unassembled WGS sequence"/>
</dbReference>
<dbReference type="Pfam" id="PF03937">
    <property type="entry name" value="Sdh5"/>
    <property type="match status" value="1"/>
</dbReference>
<dbReference type="InterPro" id="IPR016143">
    <property type="entry name" value="Citrate_synth-like_sm_a-sub"/>
</dbReference>
<dbReference type="InterPro" id="IPR010953">
    <property type="entry name" value="Citrate_synthase_typ-I"/>
</dbReference>
<keyword evidence="4 8" id="KW-0816">Tricarboxylic acid cycle</keyword>
<keyword evidence="5 8" id="KW-0808">Transferase</keyword>
<evidence type="ECO:0000313" key="12">
    <source>
        <dbReference type="Proteomes" id="UP000247540"/>
    </source>
</evidence>
<dbReference type="PROSITE" id="PS00480">
    <property type="entry name" value="CITRATE_SYNTHASE"/>
    <property type="match status" value="1"/>
</dbReference>
<evidence type="ECO:0000256" key="2">
    <source>
        <dbReference type="ARBA" id="ARBA00008571"/>
    </source>
</evidence>
<evidence type="ECO:0000256" key="1">
    <source>
        <dbReference type="ARBA" id="ARBA00004751"/>
    </source>
</evidence>
<dbReference type="OrthoDB" id="9800864at2"/>
<dbReference type="Gene3D" id="1.10.230.10">
    <property type="entry name" value="Cytochrome P450-Terp, domain 2"/>
    <property type="match status" value="1"/>
</dbReference>
<dbReference type="UniPathway" id="UPA00223">
    <property type="reaction ID" value="UER00717"/>
</dbReference>
<evidence type="ECO:0000256" key="9">
    <source>
        <dbReference type="RuleBase" id="RU003406"/>
    </source>
</evidence>
<evidence type="ECO:0000313" key="11">
    <source>
        <dbReference type="EMBL" id="PYE78586.1"/>
    </source>
</evidence>
<dbReference type="PANTHER" id="PTHR42871">
    <property type="entry name" value="CITRATE SYNTHASE"/>
    <property type="match status" value="1"/>
</dbReference>
<evidence type="ECO:0000256" key="10">
    <source>
        <dbReference type="SAM" id="MobiDB-lite"/>
    </source>
</evidence>
<dbReference type="Gene3D" id="1.10.580.10">
    <property type="entry name" value="Citrate Synthase, domain 1"/>
    <property type="match status" value="1"/>
</dbReference>
<keyword evidence="6" id="KW-0143">Chaperone</keyword>
<evidence type="ECO:0000256" key="6">
    <source>
        <dbReference type="ARBA" id="ARBA00023186"/>
    </source>
</evidence>
<keyword evidence="12" id="KW-1185">Reference proteome</keyword>
<feature type="region of interest" description="Disordered" evidence="10">
    <location>
        <begin position="100"/>
        <end position="121"/>
    </location>
</feature>
<comment type="caution">
    <text evidence="11">The sequence shown here is derived from an EMBL/GenBank/DDBJ whole genome shotgun (WGS) entry which is preliminary data.</text>
</comment>
<dbReference type="Gene3D" id="2.20.28.60">
    <property type="match status" value="1"/>
</dbReference>
<proteinExistence type="inferred from homology"/>
<comment type="similarity">
    <text evidence="3 9">Belongs to the citrate synthase family.</text>
</comment>
<gene>
    <name evidence="11" type="ORF">DFQ15_10694</name>
</gene>
<dbReference type="GO" id="GO:0005737">
    <property type="term" value="C:cytoplasm"/>
    <property type="evidence" value="ECO:0007669"/>
    <property type="project" value="InterPro"/>
</dbReference>
<dbReference type="NCBIfam" id="TIGR01798">
    <property type="entry name" value="cit_synth_I"/>
    <property type="match status" value="1"/>
</dbReference>
<dbReference type="EC" id="2.3.3.16" evidence="7 8"/>
<sequence length="558" mass="62365">MQTTADDALLDERALSKLHWRCRRGLLENDLLIERFFARHEQTITVRQARGLGLLMDLSDHDLLDLVLRRKNPEGAPAEAPEAREVLDMLRVRSASPPLADHRFQRDAPNGIPATGTNQGKHMKLADNKATLSFSNGSPSVELPVYQGSIGPEVVDIRKLYAQTGMFTYDPGFLSTAACQSGITYIDGDKGELLYRGYPIEQLAQNCDYLETSHLLLYGELPDAEKKADFERLVTNHTMVNEQMQFFLRGFRRDAHPMAVMTGLVGGLSAFYHDSTDINNPEHREISAIRLIAKMPTLVAMAYKYGIGQPYMYPRNELSYAGNFLHMMFATPCEEYKVSPVLEKALDRIFILHADHEQNASTSTVRLCGSSGTNPFAAIAAGVACLWGPAHGGANEAALNMLYDIQKAGGVEKIGEFIKQVKDKNSGVKLMGFGHRVYKNYDPRAKLMQETCKEVLGELGLENDPLFKLAMALEKIALEDDYFVQRKLYPNVDFYSGIVQRAIGIPVPLFTAVFALARTVGWIAQLNEMIGDPEYKIGRPRQLFVGSERRDVQPLDKR</sequence>
<protein>
    <recommendedName>
        <fullName evidence="7 8">Citrate synthase</fullName>
        <ecNumber evidence="7 8">2.3.3.16</ecNumber>
    </recommendedName>
</protein>
<name>A0A318SN30_9BURK</name>
<dbReference type="EMBL" id="QJTC01000006">
    <property type="protein sequence ID" value="PYE78586.1"/>
    <property type="molecule type" value="Genomic_DNA"/>
</dbReference>
<dbReference type="InterPro" id="IPR002020">
    <property type="entry name" value="Citrate_synthase"/>
</dbReference>
<comment type="catalytic activity">
    <reaction evidence="8">
        <text>oxaloacetate + acetyl-CoA + H2O = citrate + CoA + H(+)</text>
        <dbReference type="Rhea" id="RHEA:16845"/>
        <dbReference type="ChEBI" id="CHEBI:15377"/>
        <dbReference type="ChEBI" id="CHEBI:15378"/>
        <dbReference type="ChEBI" id="CHEBI:16452"/>
        <dbReference type="ChEBI" id="CHEBI:16947"/>
        <dbReference type="ChEBI" id="CHEBI:57287"/>
        <dbReference type="ChEBI" id="CHEBI:57288"/>
        <dbReference type="EC" id="2.3.3.16"/>
    </reaction>
</comment>
<dbReference type="InterPro" id="IPR005631">
    <property type="entry name" value="SDH"/>
</dbReference>
<dbReference type="FunFam" id="1.10.230.10:FF:000002">
    <property type="entry name" value="Citrate synthase"/>
    <property type="match status" value="1"/>
</dbReference>
<comment type="pathway">
    <text evidence="1 8">Carbohydrate metabolism; tricarboxylic acid cycle; isocitrate from oxaloacetate: step 1/2.</text>
</comment>
<comment type="similarity">
    <text evidence="2">Belongs to the SdhE FAD assembly factor family.</text>
</comment>
<dbReference type="SUPFAM" id="SSF109910">
    <property type="entry name" value="YgfY-like"/>
    <property type="match status" value="1"/>
</dbReference>
<evidence type="ECO:0000256" key="5">
    <source>
        <dbReference type="ARBA" id="ARBA00022679"/>
    </source>
</evidence>
<evidence type="ECO:0000256" key="7">
    <source>
        <dbReference type="NCBIfam" id="TIGR01798"/>
    </source>
</evidence>
<dbReference type="InterPro" id="IPR019810">
    <property type="entry name" value="Citrate_synthase_AS"/>
</dbReference>
<evidence type="ECO:0000256" key="4">
    <source>
        <dbReference type="ARBA" id="ARBA00022532"/>
    </source>
</evidence>
<dbReference type="AlphaFoldDB" id="A0A318SN30"/>
<evidence type="ECO:0000256" key="3">
    <source>
        <dbReference type="ARBA" id="ARBA00010566"/>
    </source>
</evidence>
<dbReference type="InterPro" id="IPR036969">
    <property type="entry name" value="Citrate_synthase_sf"/>
</dbReference>
<dbReference type="PRINTS" id="PR00143">
    <property type="entry name" value="CITRTSNTHASE"/>
</dbReference>
<dbReference type="NCBIfam" id="NF004126">
    <property type="entry name" value="PRK05614.1"/>
    <property type="match status" value="1"/>
</dbReference>
<dbReference type="PANTHER" id="PTHR42871:SF1">
    <property type="entry name" value="CITRATE SYNTHASE"/>
    <property type="match status" value="1"/>
</dbReference>
<dbReference type="InterPro" id="IPR016142">
    <property type="entry name" value="Citrate_synth-like_lrg_a-sub"/>
</dbReference>
<dbReference type="GO" id="GO:0036440">
    <property type="term" value="F:citrate synthase activity"/>
    <property type="evidence" value="ECO:0007669"/>
    <property type="project" value="UniProtKB-EC"/>
</dbReference>
<dbReference type="Gene3D" id="1.10.150.250">
    <property type="entry name" value="Flavinator of succinate dehydrogenase"/>
    <property type="match status" value="1"/>
</dbReference>
<accession>A0A318SN30</accession>
<organism evidence="11 12">
    <name type="scientific">Xylophilus ampelinus</name>
    <dbReference type="NCBI Taxonomy" id="54067"/>
    <lineage>
        <taxon>Bacteria</taxon>
        <taxon>Pseudomonadati</taxon>
        <taxon>Pseudomonadota</taxon>
        <taxon>Betaproteobacteria</taxon>
        <taxon>Burkholderiales</taxon>
        <taxon>Xylophilus</taxon>
    </lineage>
</organism>
<dbReference type="SUPFAM" id="SSF48256">
    <property type="entry name" value="Citrate synthase"/>
    <property type="match status" value="1"/>
</dbReference>
<dbReference type="Pfam" id="PF00285">
    <property type="entry name" value="Citrate_synt"/>
    <property type="match status" value="1"/>
</dbReference>
<dbReference type="InterPro" id="IPR036714">
    <property type="entry name" value="SDH_sf"/>
</dbReference>
<dbReference type="CDD" id="cd06114">
    <property type="entry name" value="EcCS_like"/>
    <property type="match status" value="1"/>
</dbReference>
<dbReference type="GO" id="GO:0006099">
    <property type="term" value="P:tricarboxylic acid cycle"/>
    <property type="evidence" value="ECO:0007669"/>
    <property type="project" value="UniProtKB-UniRule"/>
</dbReference>